<name>A0A1F6N186_9BACT</name>
<accession>A0A1F6N186</accession>
<evidence type="ECO:0000256" key="8">
    <source>
        <dbReference type="HAMAP-Rule" id="MF_02078"/>
    </source>
</evidence>
<evidence type="ECO:0000313" key="10">
    <source>
        <dbReference type="EMBL" id="OGH77413.1"/>
    </source>
</evidence>
<evidence type="ECO:0000256" key="2">
    <source>
        <dbReference type="ARBA" id="ARBA00022475"/>
    </source>
</evidence>
<dbReference type="AlphaFoldDB" id="A0A1F6N186"/>
<feature type="transmembrane region" description="Helical" evidence="8">
    <location>
        <begin position="94"/>
        <end position="118"/>
    </location>
</feature>
<evidence type="ECO:0000256" key="9">
    <source>
        <dbReference type="PIRNR" id="PIRNR002869"/>
    </source>
</evidence>
<dbReference type="PANTHER" id="PTHR47019:SF1">
    <property type="entry name" value="LIPID II FLIPPASE MURJ"/>
    <property type="match status" value="1"/>
</dbReference>
<dbReference type="Proteomes" id="UP000177040">
    <property type="component" value="Unassembled WGS sequence"/>
</dbReference>
<dbReference type="GO" id="GO:0015648">
    <property type="term" value="F:lipid-linked peptidoglycan transporter activity"/>
    <property type="evidence" value="ECO:0007669"/>
    <property type="project" value="UniProtKB-UniRule"/>
</dbReference>
<dbReference type="NCBIfam" id="TIGR01695">
    <property type="entry name" value="murJ_mviN"/>
    <property type="match status" value="1"/>
</dbReference>
<organism evidence="10 11">
    <name type="scientific">Candidatus Magasanikbacteria bacterium RIFCSPLOWO2_01_FULL_40_15</name>
    <dbReference type="NCBI Taxonomy" id="1798686"/>
    <lineage>
        <taxon>Bacteria</taxon>
        <taxon>Candidatus Magasanikiibacteriota</taxon>
    </lineage>
</organism>
<dbReference type="PANTHER" id="PTHR47019">
    <property type="entry name" value="LIPID II FLIPPASE MURJ"/>
    <property type="match status" value="1"/>
</dbReference>
<feature type="transmembrane region" description="Helical" evidence="8">
    <location>
        <begin position="276"/>
        <end position="297"/>
    </location>
</feature>
<dbReference type="GO" id="GO:0009252">
    <property type="term" value="P:peptidoglycan biosynthetic process"/>
    <property type="evidence" value="ECO:0007669"/>
    <property type="project" value="UniProtKB-UniRule"/>
</dbReference>
<dbReference type="EMBL" id="MFQH01000024">
    <property type="protein sequence ID" value="OGH77413.1"/>
    <property type="molecule type" value="Genomic_DNA"/>
</dbReference>
<feature type="transmembrane region" description="Helical" evidence="8">
    <location>
        <begin position="446"/>
        <end position="467"/>
    </location>
</feature>
<feature type="transmembrane region" description="Helical" evidence="8">
    <location>
        <begin position="358"/>
        <end position="380"/>
    </location>
</feature>
<feature type="transmembrane region" description="Helical" evidence="8">
    <location>
        <begin position="138"/>
        <end position="161"/>
    </location>
</feature>
<feature type="transmembrane region" description="Helical" evidence="8">
    <location>
        <begin position="479"/>
        <end position="505"/>
    </location>
</feature>
<evidence type="ECO:0000256" key="7">
    <source>
        <dbReference type="ARBA" id="ARBA00023136"/>
    </source>
</evidence>
<keyword evidence="3 8" id="KW-0812">Transmembrane</keyword>
<dbReference type="HAMAP" id="MF_02078">
    <property type="entry name" value="MurJ_MviN"/>
    <property type="match status" value="1"/>
</dbReference>
<keyword evidence="8 9" id="KW-0961">Cell wall biogenesis/degradation</keyword>
<comment type="pathway">
    <text evidence="8">Cell wall biogenesis; peptidoglycan biosynthesis.</text>
</comment>
<dbReference type="UniPathway" id="UPA00219"/>
<dbReference type="PIRSF" id="PIRSF002869">
    <property type="entry name" value="MviN"/>
    <property type="match status" value="1"/>
</dbReference>
<evidence type="ECO:0000256" key="6">
    <source>
        <dbReference type="ARBA" id="ARBA00022989"/>
    </source>
</evidence>
<keyword evidence="2 8" id="KW-1003">Cell membrane</keyword>
<comment type="function">
    <text evidence="8 9">Involved in peptidoglycan biosynthesis. Transports lipid-linked peptidoglycan precursors from the inner to the outer leaflet of the cytoplasmic membrane.</text>
</comment>
<dbReference type="GO" id="GO:0005886">
    <property type="term" value="C:plasma membrane"/>
    <property type="evidence" value="ECO:0007669"/>
    <property type="project" value="UniProtKB-SubCell"/>
</dbReference>
<sequence>MIKKIFSTQSHTITGAAIILGGASFLSRLIGLLRDRLFAHYFGAGDILDAYYAAFRIPDFLFNILLAGAITAGFIPIFWELWQKNKNDAWRLTNNILILTGVLMALGSMVAFICAPQLTKMLTPGFSAEKLALTTQLTRIMLLSPILLGLSGVISSVLHSFRQFVAFSLAPLIYNSAIILGTIFLVPILGPIGLAWGVVMGALLHLLIQLPAAISQGYYFHWIFNLKDSATRSVIKLVIPRTLAMVALQTNFLVLTIMASTLAIGSIAVFNLAQNLYYVPIGLIGQSFALAAFPIFAKAVVEKNDDELVRHFGNVVRQILFLIIPGTILLILFRAQIVRVVLGSGKFNWTDTILTSDTLALLAISLTAHCIMLITARALYAYKDAWSTVWAGLIGVAITVFLSIFLKNYWGIRGLGLALSASIIIQTALLWVVLRRRVNNLEEGKIMTALAKISLGSVVLGIVAQITKYGVAGVVDMTRWWGILSQGLICGTVGILAYGFVCHILKLEEMELFKESFKKRWLKIWHVTE</sequence>
<evidence type="ECO:0000256" key="5">
    <source>
        <dbReference type="ARBA" id="ARBA00022984"/>
    </source>
</evidence>
<dbReference type="InterPro" id="IPR004268">
    <property type="entry name" value="MurJ"/>
</dbReference>
<feature type="transmembrane region" description="Helical" evidence="8">
    <location>
        <begin position="318"/>
        <end position="338"/>
    </location>
</feature>
<keyword evidence="4 8" id="KW-0133">Cell shape</keyword>
<keyword evidence="5 8" id="KW-0573">Peptidoglycan synthesis</keyword>
<feature type="transmembrane region" description="Helical" evidence="8">
    <location>
        <begin position="202"/>
        <end position="222"/>
    </location>
</feature>
<feature type="transmembrane region" description="Helical" evidence="8">
    <location>
        <begin position="243"/>
        <end position="270"/>
    </location>
</feature>
<dbReference type="InterPro" id="IPR051050">
    <property type="entry name" value="Lipid_II_flippase_MurJ/MviN"/>
</dbReference>
<evidence type="ECO:0000256" key="1">
    <source>
        <dbReference type="ARBA" id="ARBA00004651"/>
    </source>
</evidence>
<dbReference type="GO" id="GO:0034204">
    <property type="term" value="P:lipid translocation"/>
    <property type="evidence" value="ECO:0007669"/>
    <property type="project" value="TreeGrafter"/>
</dbReference>
<comment type="subcellular location">
    <subcellularLocation>
        <location evidence="1 8">Cell membrane</location>
        <topology evidence="1 8">Multi-pass membrane protein</topology>
    </subcellularLocation>
</comment>
<evidence type="ECO:0000313" key="11">
    <source>
        <dbReference type="Proteomes" id="UP000177040"/>
    </source>
</evidence>
<reference evidence="10 11" key="1">
    <citation type="journal article" date="2016" name="Nat. Commun.">
        <title>Thousands of microbial genomes shed light on interconnected biogeochemical processes in an aquifer system.</title>
        <authorList>
            <person name="Anantharaman K."/>
            <person name="Brown C.T."/>
            <person name="Hug L.A."/>
            <person name="Sharon I."/>
            <person name="Castelle C.J."/>
            <person name="Probst A.J."/>
            <person name="Thomas B.C."/>
            <person name="Singh A."/>
            <person name="Wilkins M.J."/>
            <person name="Karaoz U."/>
            <person name="Brodie E.L."/>
            <person name="Williams K.H."/>
            <person name="Hubbard S.S."/>
            <person name="Banfield J.F."/>
        </authorList>
    </citation>
    <scope>NUCLEOTIDE SEQUENCE [LARGE SCALE GENOMIC DNA]</scope>
</reference>
<feature type="transmembrane region" description="Helical" evidence="8">
    <location>
        <begin position="12"/>
        <end position="33"/>
    </location>
</feature>
<feature type="transmembrane region" description="Helical" evidence="8">
    <location>
        <begin position="387"/>
        <end position="406"/>
    </location>
</feature>
<protein>
    <recommendedName>
        <fullName evidence="8">Probable lipid II flippase MurJ</fullName>
    </recommendedName>
</protein>
<keyword evidence="6 8" id="KW-1133">Transmembrane helix</keyword>
<evidence type="ECO:0000256" key="3">
    <source>
        <dbReference type="ARBA" id="ARBA00022692"/>
    </source>
</evidence>
<feature type="transmembrane region" description="Helical" evidence="8">
    <location>
        <begin position="412"/>
        <end position="434"/>
    </location>
</feature>
<keyword evidence="7 8" id="KW-0472">Membrane</keyword>
<comment type="similarity">
    <text evidence="8 9">Belongs to the MurJ/MviN family.</text>
</comment>
<feature type="transmembrane region" description="Helical" evidence="8">
    <location>
        <begin position="60"/>
        <end position="82"/>
    </location>
</feature>
<proteinExistence type="inferred from homology"/>
<dbReference type="Pfam" id="PF03023">
    <property type="entry name" value="MurJ"/>
    <property type="match status" value="1"/>
</dbReference>
<gene>
    <name evidence="8" type="primary">murJ</name>
    <name evidence="10" type="ORF">A2983_01785</name>
</gene>
<feature type="transmembrane region" description="Helical" evidence="8">
    <location>
        <begin position="173"/>
        <end position="196"/>
    </location>
</feature>
<dbReference type="GO" id="GO:0071555">
    <property type="term" value="P:cell wall organization"/>
    <property type="evidence" value="ECO:0007669"/>
    <property type="project" value="UniProtKB-UniRule"/>
</dbReference>
<comment type="caution">
    <text evidence="10">The sequence shown here is derived from an EMBL/GenBank/DDBJ whole genome shotgun (WGS) entry which is preliminary data.</text>
</comment>
<dbReference type="GO" id="GO:0008360">
    <property type="term" value="P:regulation of cell shape"/>
    <property type="evidence" value="ECO:0007669"/>
    <property type="project" value="UniProtKB-UniRule"/>
</dbReference>
<dbReference type="PRINTS" id="PR01806">
    <property type="entry name" value="VIRFACTRMVIN"/>
</dbReference>
<keyword evidence="8 9" id="KW-0813">Transport</keyword>
<dbReference type="CDD" id="cd13123">
    <property type="entry name" value="MATE_MurJ_like"/>
    <property type="match status" value="1"/>
</dbReference>
<evidence type="ECO:0000256" key="4">
    <source>
        <dbReference type="ARBA" id="ARBA00022960"/>
    </source>
</evidence>